<evidence type="ECO:0000313" key="3">
    <source>
        <dbReference type="Proteomes" id="UP000029734"/>
    </source>
</evidence>
<dbReference type="GO" id="GO:0009055">
    <property type="term" value="F:electron transfer activity"/>
    <property type="evidence" value="ECO:0007669"/>
    <property type="project" value="TreeGrafter"/>
</dbReference>
<evidence type="ECO:0000259" key="1">
    <source>
        <dbReference type="Pfam" id="PF00462"/>
    </source>
</evidence>
<dbReference type="InterPro" id="IPR036249">
    <property type="entry name" value="Thioredoxin-like_sf"/>
</dbReference>
<dbReference type="GO" id="GO:0045454">
    <property type="term" value="P:cell redox homeostasis"/>
    <property type="evidence" value="ECO:0007669"/>
    <property type="project" value="TreeGrafter"/>
</dbReference>
<dbReference type="InterPro" id="IPR051548">
    <property type="entry name" value="Grx-like_ET"/>
</dbReference>
<feature type="domain" description="Glutaredoxin" evidence="1">
    <location>
        <begin position="5"/>
        <end position="62"/>
    </location>
</feature>
<dbReference type="eggNOG" id="COG0695">
    <property type="taxonomic scope" value="Bacteria"/>
</dbReference>
<dbReference type="PANTHER" id="PTHR34386:SF1">
    <property type="entry name" value="GLUTAREDOXIN-LIKE PROTEIN NRDH"/>
    <property type="match status" value="1"/>
</dbReference>
<dbReference type="CDD" id="cd02976">
    <property type="entry name" value="NrdH"/>
    <property type="match status" value="1"/>
</dbReference>
<reference evidence="2 3" key="1">
    <citation type="submission" date="2014-08" db="EMBL/GenBank/DDBJ databases">
        <authorList>
            <person name="den Bakker H.C."/>
        </authorList>
    </citation>
    <scope>NUCLEOTIDE SEQUENCE [LARGE SCALE GENOMIC DNA]</scope>
    <source>
        <strain evidence="2 3">DSM 18334</strain>
    </source>
</reference>
<gene>
    <name evidence="2" type="ORF">PWYN_06940</name>
</gene>
<dbReference type="AlphaFoldDB" id="A0A098MAM3"/>
<dbReference type="EMBL" id="JQCR01000002">
    <property type="protein sequence ID" value="KGE19111.1"/>
    <property type="molecule type" value="Genomic_DNA"/>
</dbReference>
<dbReference type="OrthoDB" id="9795531at2"/>
<dbReference type="PANTHER" id="PTHR34386">
    <property type="entry name" value="GLUTAREDOXIN"/>
    <property type="match status" value="1"/>
</dbReference>
<dbReference type="Gene3D" id="3.40.30.10">
    <property type="entry name" value="Glutaredoxin"/>
    <property type="match status" value="1"/>
</dbReference>
<evidence type="ECO:0000313" key="2">
    <source>
        <dbReference type="EMBL" id="KGE19111.1"/>
    </source>
</evidence>
<dbReference type="Proteomes" id="UP000029734">
    <property type="component" value="Unassembled WGS sequence"/>
</dbReference>
<organism evidence="2 3">
    <name type="scientific">Paenibacillus wynnii</name>
    <dbReference type="NCBI Taxonomy" id="268407"/>
    <lineage>
        <taxon>Bacteria</taxon>
        <taxon>Bacillati</taxon>
        <taxon>Bacillota</taxon>
        <taxon>Bacilli</taxon>
        <taxon>Bacillales</taxon>
        <taxon>Paenibacillaceae</taxon>
        <taxon>Paenibacillus</taxon>
    </lineage>
</organism>
<sequence>MSEQVIVYSTAGCSECNMVKKMLTEQGVPFEVRDVMTSTQYQDEVEKLGFMGVPVTVAGNVVVKGFNADEIQVLIQAAV</sequence>
<dbReference type="Pfam" id="PF00462">
    <property type="entry name" value="Glutaredoxin"/>
    <property type="match status" value="1"/>
</dbReference>
<dbReference type="SUPFAM" id="SSF52833">
    <property type="entry name" value="Thioredoxin-like"/>
    <property type="match status" value="1"/>
</dbReference>
<dbReference type="RefSeq" id="WP_036649730.1">
    <property type="nucleotide sequence ID" value="NZ_JQCR01000002.1"/>
</dbReference>
<dbReference type="STRING" id="268407.PWYN_06940"/>
<proteinExistence type="predicted"/>
<dbReference type="PROSITE" id="PS51354">
    <property type="entry name" value="GLUTAREDOXIN_2"/>
    <property type="match status" value="1"/>
</dbReference>
<keyword evidence="3" id="KW-1185">Reference proteome</keyword>
<protein>
    <submittedName>
        <fullName evidence="2">Glutaredoxin</fullName>
    </submittedName>
</protein>
<dbReference type="InterPro" id="IPR002109">
    <property type="entry name" value="Glutaredoxin"/>
</dbReference>
<accession>A0A098MAM3</accession>
<name>A0A098MAM3_9BACL</name>
<reference evidence="2 3" key="2">
    <citation type="submission" date="2014-10" db="EMBL/GenBank/DDBJ databases">
        <title>Comparative genomics of the Paenibacillus odorifer group.</title>
        <authorList>
            <person name="Tsai Y.-C."/>
            <person name="Martin N."/>
            <person name="Korlach J."/>
            <person name="Wiedmann M."/>
        </authorList>
    </citation>
    <scope>NUCLEOTIDE SEQUENCE [LARGE SCALE GENOMIC DNA]</scope>
    <source>
        <strain evidence="2 3">DSM 18334</strain>
    </source>
</reference>
<comment type="caution">
    <text evidence="2">The sequence shown here is derived from an EMBL/GenBank/DDBJ whole genome shotgun (WGS) entry which is preliminary data.</text>
</comment>